<proteinExistence type="predicted"/>
<protein>
    <submittedName>
        <fullName evidence="1">Uncharacterized protein</fullName>
    </submittedName>
</protein>
<comment type="caution">
    <text evidence="1">The sequence shown here is derived from an EMBL/GenBank/DDBJ whole genome shotgun (WGS) entry which is preliminary data.</text>
</comment>
<dbReference type="Proteomes" id="UP001516400">
    <property type="component" value="Unassembled WGS sequence"/>
</dbReference>
<dbReference type="AlphaFoldDB" id="A0ABD2PDF3"/>
<evidence type="ECO:0000313" key="2">
    <source>
        <dbReference type="Proteomes" id="UP001516400"/>
    </source>
</evidence>
<organism evidence="1 2">
    <name type="scientific">Cryptolaemus montrouzieri</name>
    <dbReference type="NCBI Taxonomy" id="559131"/>
    <lineage>
        <taxon>Eukaryota</taxon>
        <taxon>Metazoa</taxon>
        <taxon>Ecdysozoa</taxon>
        <taxon>Arthropoda</taxon>
        <taxon>Hexapoda</taxon>
        <taxon>Insecta</taxon>
        <taxon>Pterygota</taxon>
        <taxon>Neoptera</taxon>
        <taxon>Endopterygota</taxon>
        <taxon>Coleoptera</taxon>
        <taxon>Polyphaga</taxon>
        <taxon>Cucujiformia</taxon>
        <taxon>Coccinelloidea</taxon>
        <taxon>Coccinellidae</taxon>
        <taxon>Scymninae</taxon>
        <taxon>Scymnini</taxon>
        <taxon>Cryptolaemus</taxon>
    </lineage>
</organism>
<reference evidence="1 2" key="1">
    <citation type="journal article" date="2021" name="BMC Biol.">
        <title>Horizontally acquired antibacterial genes associated with adaptive radiation of ladybird beetles.</title>
        <authorList>
            <person name="Li H.S."/>
            <person name="Tang X.F."/>
            <person name="Huang Y.H."/>
            <person name="Xu Z.Y."/>
            <person name="Chen M.L."/>
            <person name="Du X.Y."/>
            <person name="Qiu B.Y."/>
            <person name="Chen P.T."/>
            <person name="Zhang W."/>
            <person name="Slipinski A."/>
            <person name="Escalona H.E."/>
            <person name="Waterhouse R.M."/>
            <person name="Zwick A."/>
            <person name="Pang H."/>
        </authorList>
    </citation>
    <scope>NUCLEOTIDE SEQUENCE [LARGE SCALE GENOMIC DNA]</scope>
    <source>
        <strain evidence="1">SYSU2018</strain>
    </source>
</reference>
<name>A0ABD2PDF3_9CUCU</name>
<evidence type="ECO:0000313" key="1">
    <source>
        <dbReference type="EMBL" id="KAL3288702.1"/>
    </source>
</evidence>
<accession>A0ABD2PDF3</accession>
<sequence length="151" mass="17638">MKIHQFTWCHTENDFIRARRLSCFECSLSDECSHYGLGTIRLQIIVKRPIYSAVYSDSEPETEKGRVEDDSISNNEINTISFEIIESPAQSKVYYVRQIQESLTISLYGLIKKIVVVPKSTLVHIFKKQVKLRRGIYHFQDENSSSFHYLK</sequence>
<gene>
    <name evidence="1" type="ORF">HHI36_003137</name>
</gene>
<dbReference type="EMBL" id="JABFTP020000185">
    <property type="protein sequence ID" value="KAL3288702.1"/>
    <property type="molecule type" value="Genomic_DNA"/>
</dbReference>
<keyword evidence="2" id="KW-1185">Reference proteome</keyword>